<name>A0AAJ7VKR1_LATCA</name>
<feature type="signal peptide" evidence="12">
    <location>
        <begin position="1"/>
        <end position="20"/>
    </location>
</feature>
<dbReference type="InterPro" id="IPR013106">
    <property type="entry name" value="Ig_V-set"/>
</dbReference>
<organism evidence="14 15">
    <name type="scientific">Lates calcarifer</name>
    <name type="common">Barramundi</name>
    <name type="synonym">Holocentrus calcarifer</name>
    <dbReference type="NCBI Taxonomy" id="8187"/>
    <lineage>
        <taxon>Eukaryota</taxon>
        <taxon>Metazoa</taxon>
        <taxon>Chordata</taxon>
        <taxon>Craniata</taxon>
        <taxon>Vertebrata</taxon>
        <taxon>Euteleostomi</taxon>
        <taxon>Actinopterygii</taxon>
        <taxon>Neopterygii</taxon>
        <taxon>Teleostei</taxon>
        <taxon>Neoteleostei</taxon>
        <taxon>Acanthomorphata</taxon>
        <taxon>Carangaria</taxon>
        <taxon>Carangaria incertae sedis</taxon>
        <taxon>Centropomidae</taxon>
        <taxon>Lates</taxon>
    </lineage>
</organism>
<keyword evidence="2" id="KW-1003">Cell membrane</keyword>
<dbReference type="PANTHER" id="PTHR25466">
    <property type="entry name" value="T-LYMPHOCYTE ACTIVATION ANTIGEN"/>
    <property type="match status" value="1"/>
</dbReference>
<dbReference type="InterPro" id="IPR051713">
    <property type="entry name" value="T-cell_Activation_Regulation"/>
</dbReference>
<evidence type="ECO:0000256" key="9">
    <source>
        <dbReference type="ARBA" id="ARBA00023180"/>
    </source>
</evidence>
<dbReference type="RefSeq" id="XP_018558767.1">
    <property type="nucleotide sequence ID" value="XM_018703251.2"/>
</dbReference>
<comment type="subcellular location">
    <subcellularLocation>
        <location evidence="1">Cell membrane</location>
        <topology evidence="1">Single-pass type I membrane protein</topology>
    </subcellularLocation>
</comment>
<feature type="chain" id="PRO_5042463915" evidence="12">
    <location>
        <begin position="21"/>
        <end position="246"/>
    </location>
</feature>
<evidence type="ECO:0000256" key="8">
    <source>
        <dbReference type="ARBA" id="ARBA00023170"/>
    </source>
</evidence>
<keyword evidence="5 11" id="KW-1133">Transmembrane helix</keyword>
<keyword evidence="4 12" id="KW-0732">Signal</keyword>
<keyword evidence="6 11" id="KW-0472">Membrane</keyword>
<dbReference type="GO" id="GO:0031295">
    <property type="term" value="P:T cell costimulation"/>
    <property type="evidence" value="ECO:0007669"/>
    <property type="project" value="TreeGrafter"/>
</dbReference>
<dbReference type="InterPro" id="IPR003599">
    <property type="entry name" value="Ig_sub"/>
</dbReference>
<dbReference type="GO" id="GO:0009897">
    <property type="term" value="C:external side of plasma membrane"/>
    <property type="evidence" value="ECO:0007669"/>
    <property type="project" value="TreeGrafter"/>
</dbReference>
<dbReference type="GeneID" id="108901683"/>
<feature type="transmembrane region" description="Helical" evidence="11">
    <location>
        <begin position="177"/>
        <end position="198"/>
    </location>
</feature>
<dbReference type="GO" id="GO:0071222">
    <property type="term" value="P:cellular response to lipopolysaccharide"/>
    <property type="evidence" value="ECO:0007669"/>
    <property type="project" value="TreeGrafter"/>
</dbReference>
<protein>
    <submittedName>
        <fullName evidence="15">Uncharacterized protein LOC108901683 isoform X1</fullName>
    </submittedName>
</protein>
<evidence type="ECO:0000256" key="7">
    <source>
        <dbReference type="ARBA" id="ARBA00023157"/>
    </source>
</evidence>
<evidence type="ECO:0000256" key="2">
    <source>
        <dbReference type="ARBA" id="ARBA00022475"/>
    </source>
</evidence>
<dbReference type="GO" id="GO:0042130">
    <property type="term" value="P:negative regulation of T cell proliferation"/>
    <property type="evidence" value="ECO:0007669"/>
    <property type="project" value="TreeGrafter"/>
</dbReference>
<evidence type="ECO:0000256" key="11">
    <source>
        <dbReference type="SAM" id="Phobius"/>
    </source>
</evidence>
<keyword evidence="8" id="KW-0675">Receptor</keyword>
<keyword evidence="7" id="KW-1015">Disulfide bond</keyword>
<keyword evidence="9" id="KW-0325">Glycoprotein</keyword>
<dbReference type="InterPro" id="IPR013783">
    <property type="entry name" value="Ig-like_fold"/>
</dbReference>
<dbReference type="PANTHER" id="PTHR25466:SF14">
    <property type="entry name" value="BUTYROPHILIN SUBFAMILY 2 MEMBER A2-LIKE-RELATED"/>
    <property type="match status" value="1"/>
</dbReference>
<dbReference type="InterPro" id="IPR007110">
    <property type="entry name" value="Ig-like_dom"/>
</dbReference>
<dbReference type="GO" id="GO:0007166">
    <property type="term" value="P:cell surface receptor signaling pathway"/>
    <property type="evidence" value="ECO:0007669"/>
    <property type="project" value="TreeGrafter"/>
</dbReference>
<dbReference type="GO" id="GO:0006955">
    <property type="term" value="P:immune response"/>
    <property type="evidence" value="ECO:0007669"/>
    <property type="project" value="TreeGrafter"/>
</dbReference>
<evidence type="ECO:0000256" key="3">
    <source>
        <dbReference type="ARBA" id="ARBA00022692"/>
    </source>
</evidence>
<dbReference type="InterPro" id="IPR036179">
    <property type="entry name" value="Ig-like_dom_sf"/>
</dbReference>
<dbReference type="PROSITE" id="PS50835">
    <property type="entry name" value="IG_LIKE"/>
    <property type="match status" value="1"/>
</dbReference>
<dbReference type="GO" id="GO:0042102">
    <property type="term" value="P:positive regulation of T cell proliferation"/>
    <property type="evidence" value="ECO:0007669"/>
    <property type="project" value="TreeGrafter"/>
</dbReference>
<dbReference type="SUPFAM" id="SSF48726">
    <property type="entry name" value="Immunoglobulin"/>
    <property type="match status" value="1"/>
</dbReference>
<dbReference type="SMART" id="SM00409">
    <property type="entry name" value="IG"/>
    <property type="match status" value="1"/>
</dbReference>
<feature type="domain" description="Ig-like" evidence="13">
    <location>
        <begin position="27"/>
        <end position="117"/>
    </location>
</feature>
<dbReference type="Proteomes" id="UP000694890">
    <property type="component" value="Unplaced"/>
</dbReference>
<evidence type="ECO:0000256" key="6">
    <source>
        <dbReference type="ARBA" id="ARBA00023136"/>
    </source>
</evidence>
<accession>A0AAJ7VKR1</accession>
<evidence type="ECO:0000313" key="15">
    <source>
        <dbReference type="RefSeq" id="XP_018558767.1"/>
    </source>
</evidence>
<evidence type="ECO:0000256" key="12">
    <source>
        <dbReference type="SAM" id="SignalP"/>
    </source>
</evidence>
<dbReference type="Pfam" id="PF07686">
    <property type="entry name" value="V-set"/>
    <property type="match status" value="1"/>
</dbReference>
<evidence type="ECO:0000256" key="4">
    <source>
        <dbReference type="ARBA" id="ARBA00022729"/>
    </source>
</evidence>
<dbReference type="KEGG" id="lcf:108901683"/>
<evidence type="ECO:0000256" key="1">
    <source>
        <dbReference type="ARBA" id="ARBA00004251"/>
    </source>
</evidence>
<evidence type="ECO:0000256" key="10">
    <source>
        <dbReference type="ARBA" id="ARBA00023319"/>
    </source>
</evidence>
<dbReference type="AlphaFoldDB" id="A0AAJ7VKR1"/>
<evidence type="ECO:0000256" key="5">
    <source>
        <dbReference type="ARBA" id="ARBA00022989"/>
    </source>
</evidence>
<evidence type="ECO:0000259" key="13">
    <source>
        <dbReference type="PROSITE" id="PS50835"/>
    </source>
</evidence>
<keyword evidence="3 11" id="KW-0812">Transmembrane</keyword>
<gene>
    <name evidence="15" type="primary">LOC108901683</name>
</gene>
<evidence type="ECO:0000313" key="14">
    <source>
        <dbReference type="Proteomes" id="UP000694890"/>
    </source>
</evidence>
<sequence length="246" mass="26942">MPHGVLILLLLMGFHGQLTGTGCPVSPGGFKENPPVEAVNGSDVILPCLPEFTVRVDHDRLEWSRGNEDIYTIRGGYSDGLYKHSGRASVSREEFQKRNASLKLFRVSEADGGEYCCCLHLDSPDERKCIKLILVLKKKGGDSNDHMDVTGRSGIIQATANVQSNTTKSSDTDTNEVWKIAAGVIVAVLVLVLFVLLMKKKCAKRFCLSQVFLSLRRLSQSLNRVRRSAAAAAAEPANEAELENLK</sequence>
<proteinExistence type="predicted"/>
<dbReference type="Gene3D" id="2.60.40.10">
    <property type="entry name" value="Immunoglobulins"/>
    <property type="match status" value="1"/>
</dbReference>
<keyword evidence="10" id="KW-0393">Immunoglobulin domain</keyword>
<reference evidence="15" key="1">
    <citation type="submission" date="2025-08" db="UniProtKB">
        <authorList>
            <consortium name="RefSeq"/>
        </authorList>
    </citation>
    <scope>IDENTIFICATION</scope>
    <source>
        <tissue evidence="15">Brain</tissue>
    </source>
</reference>